<protein>
    <submittedName>
        <fullName evidence="2">Pyridoxamine 5'-phosphate oxidase</fullName>
    </submittedName>
</protein>
<dbReference type="OrthoDB" id="5300823at2759"/>
<dbReference type="OMA" id="HPTIIMT"/>
<reference evidence="2 3" key="1">
    <citation type="journal article" date="2011" name="Science">
        <title>Comparative functional genomics of the fission yeasts.</title>
        <authorList>
            <person name="Rhind N."/>
            <person name="Chen Z."/>
            <person name="Yassour M."/>
            <person name="Thompson D.A."/>
            <person name="Haas B.J."/>
            <person name="Habib N."/>
            <person name="Wapinski I."/>
            <person name="Roy S."/>
            <person name="Lin M.F."/>
            <person name="Heiman D.I."/>
            <person name="Young S.K."/>
            <person name="Furuya K."/>
            <person name="Guo Y."/>
            <person name="Pidoux A."/>
            <person name="Chen H.M."/>
            <person name="Robbertse B."/>
            <person name="Goldberg J.M."/>
            <person name="Aoki K."/>
            <person name="Bayne E.H."/>
            <person name="Berlin A.M."/>
            <person name="Desjardins C.A."/>
            <person name="Dobbs E."/>
            <person name="Dukaj L."/>
            <person name="Fan L."/>
            <person name="FitzGerald M.G."/>
            <person name="French C."/>
            <person name="Gujja S."/>
            <person name="Hansen K."/>
            <person name="Keifenheim D."/>
            <person name="Levin J.Z."/>
            <person name="Mosher R.A."/>
            <person name="Mueller C.A."/>
            <person name="Pfiffner J."/>
            <person name="Priest M."/>
            <person name="Russ C."/>
            <person name="Smialowska A."/>
            <person name="Swoboda P."/>
            <person name="Sykes S.M."/>
            <person name="Vaughn M."/>
            <person name="Vengrova S."/>
            <person name="Yoder R."/>
            <person name="Zeng Q."/>
            <person name="Allshire R."/>
            <person name="Baulcombe D."/>
            <person name="Birren B.W."/>
            <person name="Brown W."/>
            <person name="Ekwall K."/>
            <person name="Kellis M."/>
            <person name="Leatherwood J."/>
            <person name="Levin H."/>
            <person name="Margalit H."/>
            <person name="Martienssen R."/>
            <person name="Nieduszynski C.A."/>
            <person name="Spatafora J.W."/>
            <person name="Friedman N."/>
            <person name="Dalgaard J.Z."/>
            <person name="Baumann P."/>
            <person name="Niki H."/>
            <person name="Regev A."/>
            <person name="Nusbaum C."/>
        </authorList>
    </citation>
    <scope>NUCLEOTIDE SEQUENCE [LARGE SCALE GENOMIC DNA]</scope>
    <source>
        <strain evidence="3">yFS275 / FY16936</strain>
    </source>
</reference>
<dbReference type="HOGENOM" id="CLU_078856_0_0_1"/>
<dbReference type="Pfam" id="PF01243">
    <property type="entry name" value="PNPOx_N"/>
    <property type="match status" value="1"/>
</dbReference>
<evidence type="ECO:0000313" key="2">
    <source>
        <dbReference type="EMBL" id="EEB07669.1"/>
    </source>
</evidence>
<dbReference type="Gene3D" id="2.30.110.10">
    <property type="entry name" value="Electron Transport, Fmn-binding Protein, Chain A"/>
    <property type="match status" value="1"/>
</dbReference>
<name>B6K148_SCHJY</name>
<dbReference type="JaponicusDB" id="SJAG_02770"/>
<dbReference type="SUPFAM" id="SSF50475">
    <property type="entry name" value="FMN-binding split barrel"/>
    <property type="match status" value="1"/>
</dbReference>
<dbReference type="GeneID" id="7049433"/>
<dbReference type="PANTHER" id="PTHR28040:SF1">
    <property type="entry name" value="PYRIDOXAMINE 5'-PHOSPHATE OXIDASE YLR456W HOMOLOG-RELATED"/>
    <property type="match status" value="1"/>
</dbReference>
<gene>
    <name evidence="2" type="ORF">SJAG_02770</name>
</gene>
<dbReference type="eggNOG" id="ENOG502S6QN">
    <property type="taxonomic scope" value="Eukaryota"/>
</dbReference>
<keyword evidence="3" id="KW-1185">Reference proteome</keyword>
<dbReference type="InterPro" id="IPR011576">
    <property type="entry name" value="Pyridox_Oxase_N"/>
</dbReference>
<accession>B6K148</accession>
<dbReference type="AlphaFoldDB" id="B6K148"/>
<proteinExistence type="predicted"/>
<organism evidence="2 3">
    <name type="scientific">Schizosaccharomyces japonicus (strain yFS275 / FY16936)</name>
    <name type="common">Fission yeast</name>
    <dbReference type="NCBI Taxonomy" id="402676"/>
    <lineage>
        <taxon>Eukaryota</taxon>
        <taxon>Fungi</taxon>
        <taxon>Dikarya</taxon>
        <taxon>Ascomycota</taxon>
        <taxon>Taphrinomycotina</taxon>
        <taxon>Schizosaccharomycetes</taxon>
        <taxon>Schizosaccharomycetales</taxon>
        <taxon>Schizosaccharomycetaceae</taxon>
        <taxon>Schizosaccharomyces</taxon>
    </lineage>
</organism>
<dbReference type="InterPro" id="IPR012349">
    <property type="entry name" value="Split_barrel_FMN-bd"/>
</dbReference>
<dbReference type="EMBL" id="KE651166">
    <property type="protein sequence ID" value="EEB07669.1"/>
    <property type="molecule type" value="Genomic_DNA"/>
</dbReference>
<evidence type="ECO:0000313" key="3">
    <source>
        <dbReference type="Proteomes" id="UP000001744"/>
    </source>
</evidence>
<dbReference type="STRING" id="402676.B6K148"/>
<evidence type="ECO:0000259" key="1">
    <source>
        <dbReference type="Pfam" id="PF01243"/>
    </source>
</evidence>
<dbReference type="VEuPathDB" id="FungiDB:SJAG_02770"/>
<sequence length="190" mass="21779">MSENENATVLPENIKRCFQSSKYLHLATCYKDQPHVALMNFTYVPSGEGKPFENDDVIILTMDENSKKYSNIMNNPQVSVLVHDWSAHRRPFEQQDVSSLCALLYDLNQQEISHTSVTLNGLAVILPEGSKEEEFFREKHLQSNSESNTKQYVVPRNYRVVKIHLKSARVCDQRVKGVEKWSANGTVTPY</sequence>
<dbReference type="RefSeq" id="XP_002173962.1">
    <property type="nucleotide sequence ID" value="XM_002173926.2"/>
</dbReference>
<feature type="domain" description="Pyridoxamine 5'-phosphate oxidase N-terminal" evidence="1">
    <location>
        <begin position="10"/>
        <end position="169"/>
    </location>
</feature>
<dbReference type="PANTHER" id="PTHR28040">
    <property type="entry name" value="PYRIDOXAMINE 5'-PHOSPHATE OXIDASE YLR456W HOMOLOG-RELATED"/>
    <property type="match status" value="1"/>
</dbReference>
<dbReference type="Proteomes" id="UP000001744">
    <property type="component" value="Unassembled WGS sequence"/>
</dbReference>
<dbReference type="InterPro" id="IPR052841">
    <property type="entry name" value="PMP_oxidase-like"/>
</dbReference>